<keyword evidence="4 7" id="KW-0808">Transferase</keyword>
<dbReference type="GO" id="GO:0008176">
    <property type="term" value="F:tRNA (guanine(46)-N7)-methyltransferase activity"/>
    <property type="evidence" value="ECO:0007669"/>
    <property type="project" value="UniProtKB-UniRule"/>
</dbReference>
<dbReference type="EC" id="2.1.1.33" evidence="7"/>
<dbReference type="EMBL" id="VIRS01000003">
    <property type="protein sequence ID" value="TQS46172.1"/>
    <property type="molecule type" value="Genomic_DNA"/>
</dbReference>
<feature type="binding site" evidence="7">
    <location>
        <position position="166"/>
    </location>
    <ligand>
        <name>substrate</name>
    </ligand>
</feature>
<feature type="binding site" evidence="7">
    <location>
        <position position="107"/>
    </location>
    <ligand>
        <name>S-adenosyl-L-methionine</name>
        <dbReference type="ChEBI" id="CHEBI:59789"/>
    </ligand>
</feature>
<dbReference type="Gene3D" id="3.40.50.150">
    <property type="entry name" value="Vaccinia Virus protein VP39"/>
    <property type="match status" value="1"/>
</dbReference>
<protein>
    <recommendedName>
        <fullName evidence="7">tRNA (guanine-N(7)-)-methyltransferase</fullName>
        <ecNumber evidence="7">2.1.1.33</ecNumber>
    </recommendedName>
    <alternativeName>
        <fullName evidence="7">tRNA (guanine(46)-N(7))-methyltransferase</fullName>
    </alternativeName>
    <alternativeName>
        <fullName evidence="7">tRNA(m7G46)-methyltransferase</fullName>
    </alternativeName>
</protein>
<dbReference type="GO" id="GO:0043527">
    <property type="term" value="C:tRNA methyltransferase complex"/>
    <property type="evidence" value="ECO:0007669"/>
    <property type="project" value="TreeGrafter"/>
</dbReference>
<dbReference type="PANTHER" id="PTHR23417:SF14">
    <property type="entry name" value="PENTACOTRIPEPTIDE-REPEAT REGION OF PRORP DOMAIN-CONTAINING PROTEIN"/>
    <property type="match status" value="1"/>
</dbReference>
<dbReference type="Pfam" id="PF02390">
    <property type="entry name" value="Methyltransf_4"/>
    <property type="match status" value="1"/>
</dbReference>
<dbReference type="UniPathway" id="UPA00989"/>
<name>A0A545AXW3_9ACTN</name>
<reference evidence="8 9" key="1">
    <citation type="submission" date="2019-07" db="EMBL/GenBank/DDBJ databases">
        <title>Cryptosporangium phraense sp. nov., isolated from plant litter.</title>
        <authorList>
            <person name="Suriyachadkun C."/>
        </authorList>
    </citation>
    <scope>NUCLEOTIDE SEQUENCE [LARGE SCALE GENOMIC DNA]</scope>
    <source>
        <strain evidence="8 9">A-T 5661</strain>
    </source>
</reference>
<dbReference type="InParanoid" id="A0A545AXW3"/>
<dbReference type="AlphaFoldDB" id="A0A545AXW3"/>
<evidence type="ECO:0000256" key="4">
    <source>
        <dbReference type="ARBA" id="ARBA00022679"/>
    </source>
</evidence>
<feature type="binding site" evidence="7">
    <location>
        <position position="80"/>
    </location>
    <ligand>
        <name>S-adenosyl-L-methionine</name>
        <dbReference type="ChEBI" id="CHEBI:59789"/>
    </ligand>
</feature>
<keyword evidence="5 7" id="KW-0949">S-adenosyl-L-methionine</keyword>
<comment type="function">
    <text evidence="2 7">Catalyzes the formation of N(7)-methylguanine at position 46 (m7G46) in tRNA.</text>
</comment>
<dbReference type="FunCoup" id="A0A545AXW3">
    <property type="interactions" value="114"/>
</dbReference>
<dbReference type="Proteomes" id="UP000317982">
    <property type="component" value="Unassembled WGS sequence"/>
</dbReference>
<dbReference type="NCBIfam" id="TIGR00091">
    <property type="entry name" value="tRNA (guanosine(46)-N7)-methyltransferase TrmB"/>
    <property type="match status" value="1"/>
</dbReference>
<accession>A0A545AXW3</accession>
<evidence type="ECO:0000256" key="5">
    <source>
        <dbReference type="ARBA" id="ARBA00022691"/>
    </source>
</evidence>
<feature type="binding site" evidence="7">
    <location>
        <position position="134"/>
    </location>
    <ligand>
        <name>substrate</name>
    </ligand>
</feature>
<proteinExistence type="inferred from homology"/>
<evidence type="ECO:0000313" key="9">
    <source>
        <dbReference type="Proteomes" id="UP000317982"/>
    </source>
</evidence>
<dbReference type="RefSeq" id="WP_142703579.1">
    <property type="nucleotide sequence ID" value="NZ_VIRS01000003.1"/>
</dbReference>
<feature type="binding site" evidence="7">
    <location>
        <position position="130"/>
    </location>
    <ligand>
        <name>S-adenosyl-L-methionine</name>
        <dbReference type="ChEBI" id="CHEBI:59789"/>
    </ligand>
</feature>
<dbReference type="InterPro" id="IPR029063">
    <property type="entry name" value="SAM-dependent_MTases_sf"/>
</dbReference>
<evidence type="ECO:0000256" key="2">
    <source>
        <dbReference type="ARBA" id="ARBA00003015"/>
    </source>
</evidence>
<comment type="caution">
    <text evidence="8">The sequence shown here is derived from an EMBL/GenBank/DDBJ whole genome shotgun (WGS) entry which is preliminary data.</text>
</comment>
<comment type="catalytic activity">
    <reaction evidence="1 7">
        <text>guanosine(46) in tRNA + S-adenosyl-L-methionine = N(7)-methylguanosine(46) in tRNA + S-adenosyl-L-homocysteine</text>
        <dbReference type="Rhea" id="RHEA:42708"/>
        <dbReference type="Rhea" id="RHEA-COMP:10188"/>
        <dbReference type="Rhea" id="RHEA-COMP:10189"/>
        <dbReference type="ChEBI" id="CHEBI:57856"/>
        <dbReference type="ChEBI" id="CHEBI:59789"/>
        <dbReference type="ChEBI" id="CHEBI:74269"/>
        <dbReference type="ChEBI" id="CHEBI:74480"/>
        <dbReference type="EC" id="2.1.1.33"/>
    </reaction>
</comment>
<dbReference type="PROSITE" id="PS51625">
    <property type="entry name" value="SAM_MT_TRMB"/>
    <property type="match status" value="1"/>
</dbReference>
<evidence type="ECO:0000256" key="6">
    <source>
        <dbReference type="ARBA" id="ARBA00022694"/>
    </source>
</evidence>
<evidence type="ECO:0000256" key="3">
    <source>
        <dbReference type="ARBA" id="ARBA00022603"/>
    </source>
</evidence>
<comment type="pathway">
    <text evidence="7">tRNA modification; N(7)-methylguanine-tRNA biosynthesis.</text>
</comment>
<evidence type="ECO:0000256" key="7">
    <source>
        <dbReference type="HAMAP-Rule" id="MF_01057"/>
    </source>
</evidence>
<evidence type="ECO:0000313" key="8">
    <source>
        <dbReference type="EMBL" id="TQS46172.1"/>
    </source>
</evidence>
<evidence type="ECO:0000256" key="1">
    <source>
        <dbReference type="ARBA" id="ARBA00000142"/>
    </source>
</evidence>
<dbReference type="SUPFAM" id="SSF53335">
    <property type="entry name" value="S-adenosyl-L-methionine-dependent methyltransferases"/>
    <property type="match status" value="1"/>
</dbReference>
<dbReference type="InterPro" id="IPR003358">
    <property type="entry name" value="tRNA_(Gua-N-7)_MeTrfase_Trmb"/>
</dbReference>
<dbReference type="OrthoDB" id="9802090at2"/>
<sequence>MTEPLTRTYKLRSGRITPGQQRALDSFADRFAIPPGDVLLDLPALFQREAPVVLEIGFGMGGTTLEMARADPSTCIIAADVHVPGVGALLRGLHEQDLDNVRVLHGDGAELLARRIPPASLAGIRLYFPDPWPKARHVKRRLVDARFAALAASKLAPGGRLHCATDWAPYAAQMVEVLDAEPGLVLEYGGPVERPEWRPVTKYEARGRAKGHEVADIFAVRNG</sequence>
<dbReference type="CDD" id="cd02440">
    <property type="entry name" value="AdoMet_MTases"/>
    <property type="match status" value="1"/>
</dbReference>
<keyword evidence="3 7" id="KW-0489">Methyltransferase</keyword>
<gene>
    <name evidence="7 8" type="primary">trmB</name>
    <name evidence="8" type="ORF">FL583_06755</name>
</gene>
<comment type="similarity">
    <text evidence="7">Belongs to the class I-like SAM-binding methyltransferase superfamily. TrmB family.</text>
</comment>
<feature type="binding site" evidence="7">
    <location>
        <position position="55"/>
    </location>
    <ligand>
        <name>S-adenosyl-L-methionine</name>
        <dbReference type="ChEBI" id="CHEBI:59789"/>
    </ligand>
</feature>
<organism evidence="8 9">
    <name type="scientific">Cryptosporangium phraense</name>
    <dbReference type="NCBI Taxonomy" id="2593070"/>
    <lineage>
        <taxon>Bacteria</taxon>
        <taxon>Bacillati</taxon>
        <taxon>Actinomycetota</taxon>
        <taxon>Actinomycetes</taxon>
        <taxon>Cryptosporangiales</taxon>
        <taxon>Cryptosporangiaceae</taxon>
        <taxon>Cryptosporangium</taxon>
    </lineage>
</organism>
<dbReference type="InterPro" id="IPR055361">
    <property type="entry name" value="tRNA_methyltr_TrmB_bact"/>
</dbReference>
<dbReference type="PANTHER" id="PTHR23417">
    <property type="entry name" value="3-DEOXY-D-MANNO-OCTULOSONIC-ACID TRANSFERASE/TRNA GUANINE-N 7 - -METHYLTRANSFERASE"/>
    <property type="match status" value="1"/>
</dbReference>
<keyword evidence="6 7" id="KW-0819">tRNA processing</keyword>
<dbReference type="HAMAP" id="MF_01057">
    <property type="entry name" value="tRNA_methyltr_TrmB"/>
    <property type="match status" value="1"/>
</dbReference>
<feature type="binding site" evidence="7">
    <location>
        <begin position="201"/>
        <end position="204"/>
    </location>
    <ligand>
        <name>substrate</name>
    </ligand>
</feature>
<keyword evidence="9" id="KW-1185">Reference proteome</keyword>
<comment type="caution">
    <text evidence="7">Lacks conserved residue(s) required for the propagation of feature annotation.</text>
</comment>